<dbReference type="InterPro" id="IPR029066">
    <property type="entry name" value="PLP-binding_barrel"/>
</dbReference>
<feature type="domain" description="Orn/DAP/Arg decarboxylase 2 N-terminal" evidence="9">
    <location>
        <begin position="39"/>
        <end position="296"/>
    </location>
</feature>
<feature type="binding site" evidence="5">
    <location>
        <begin position="290"/>
        <end position="293"/>
    </location>
    <ligand>
        <name>pyridoxal 5'-phosphate</name>
        <dbReference type="ChEBI" id="CHEBI:597326"/>
    </ligand>
</feature>
<dbReference type="EC" id="4.1.1.20" evidence="5 6"/>
<comment type="caution">
    <text evidence="10">The sequence shown here is derived from an EMBL/GenBank/DDBJ whole genome shotgun (WGS) entry which is preliminary data.</text>
</comment>
<dbReference type="InterPro" id="IPR000183">
    <property type="entry name" value="Orn/DAP/Arg_de-COase"/>
</dbReference>
<evidence type="ECO:0000256" key="7">
    <source>
        <dbReference type="PIRSR" id="PIRSR600183-50"/>
    </source>
</evidence>
<feature type="binding site" evidence="5">
    <location>
        <position position="334"/>
    </location>
    <ligand>
        <name>substrate</name>
    </ligand>
</feature>
<proteinExistence type="inferred from homology"/>
<feature type="modified residue" description="N6-(pyridoxal phosphate)lysine" evidence="5 7">
    <location>
        <position position="66"/>
    </location>
</feature>
<dbReference type="Pfam" id="PF02784">
    <property type="entry name" value="Orn_Arg_deC_N"/>
    <property type="match status" value="1"/>
</dbReference>
<comment type="similarity">
    <text evidence="5">Belongs to the Orn/Lys/Arg decarboxylase class-II family. LysA subfamily.</text>
</comment>
<dbReference type="PROSITE" id="PS00879">
    <property type="entry name" value="ODR_DC_2_2"/>
    <property type="match status" value="1"/>
</dbReference>
<evidence type="ECO:0000313" key="11">
    <source>
        <dbReference type="Proteomes" id="UP000823915"/>
    </source>
</evidence>
<comment type="cofactor">
    <cofactor evidence="1 5 7 8">
        <name>pyridoxal 5'-phosphate</name>
        <dbReference type="ChEBI" id="CHEBI:597326"/>
    </cofactor>
</comment>
<name>A0A9D1YE61_9FIRM</name>
<protein>
    <recommendedName>
        <fullName evidence="5 6">Diaminopimelate decarboxylase</fullName>
        <shortName evidence="5">DAP decarboxylase</shortName>
        <shortName evidence="5">DAPDC</shortName>
        <ecNumber evidence="5 6">4.1.1.20</ecNumber>
    </recommendedName>
</protein>
<evidence type="ECO:0000256" key="3">
    <source>
        <dbReference type="ARBA" id="ARBA00022898"/>
    </source>
</evidence>
<dbReference type="PRINTS" id="PR01181">
    <property type="entry name" value="DAPDCRBXLASE"/>
</dbReference>
<dbReference type="InterPro" id="IPR022657">
    <property type="entry name" value="De-COase2_CS"/>
</dbReference>
<dbReference type="Gene3D" id="2.40.37.10">
    <property type="entry name" value="Lyase, Ornithine Decarboxylase, Chain A, domain 1"/>
    <property type="match status" value="1"/>
</dbReference>
<feature type="binding site" evidence="5">
    <location>
        <position position="330"/>
    </location>
    <ligand>
        <name>substrate</name>
    </ligand>
</feature>
<comment type="subunit">
    <text evidence="5">Homodimer.</text>
</comment>
<dbReference type="CDD" id="cd06828">
    <property type="entry name" value="PLPDE_III_DapDC"/>
    <property type="match status" value="1"/>
</dbReference>
<comment type="pathway">
    <text evidence="5 8">Amino-acid biosynthesis; L-lysine biosynthesis via DAP pathway; L-lysine from DL-2,6-diaminopimelate: step 1/1.</text>
</comment>
<dbReference type="PANTHER" id="PTHR43727:SF2">
    <property type="entry name" value="GROUP IV DECARBOXYLASE"/>
    <property type="match status" value="1"/>
</dbReference>
<dbReference type="GO" id="GO:0008836">
    <property type="term" value="F:diaminopimelate decarboxylase activity"/>
    <property type="evidence" value="ECO:0007669"/>
    <property type="project" value="UniProtKB-UniRule"/>
</dbReference>
<evidence type="ECO:0000313" key="10">
    <source>
        <dbReference type="EMBL" id="HIY27302.1"/>
    </source>
</evidence>
<gene>
    <name evidence="5 10" type="primary">lysA</name>
    <name evidence="10" type="ORF">H9838_09045</name>
</gene>
<dbReference type="EMBL" id="DXDU01000145">
    <property type="protein sequence ID" value="HIY27302.1"/>
    <property type="molecule type" value="Genomic_DNA"/>
</dbReference>
<feature type="binding site" evidence="5">
    <location>
        <position position="293"/>
    </location>
    <ligand>
        <name>substrate</name>
    </ligand>
</feature>
<evidence type="ECO:0000259" key="9">
    <source>
        <dbReference type="Pfam" id="PF02784"/>
    </source>
</evidence>
<dbReference type="HAMAP" id="MF_02120">
    <property type="entry name" value="LysA"/>
    <property type="match status" value="1"/>
</dbReference>
<dbReference type="InterPro" id="IPR002986">
    <property type="entry name" value="DAP_deCOOHase_LysA"/>
</dbReference>
<feature type="binding site" evidence="5">
    <location>
        <position position="390"/>
    </location>
    <ligand>
        <name>pyridoxal 5'-phosphate</name>
        <dbReference type="ChEBI" id="CHEBI:597326"/>
    </ligand>
</feature>
<dbReference type="PANTHER" id="PTHR43727">
    <property type="entry name" value="DIAMINOPIMELATE DECARBOXYLASE"/>
    <property type="match status" value="1"/>
</dbReference>
<evidence type="ECO:0000256" key="1">
    <source>
        <dbReference type="ARBA" id="ARBA00001933"/>
    </source>
</evidence>
<dbReference type="GO" id="GO:0030170">
    <property type="term" value="F:pyridoxal phosphate binding"/>
    <property type="evidence" value="ECO:0007669"/>
    <property type="project" value="UniProtKB-UniRule"/>
</dbReference>
<sequence>MISPCLDLNEKGHLTISGCDTVELAKQYGTPLYVMSEDQVRQACRSYVSSFQRFYGGHGKPIYASKAFSCKEIYRIVLSEGLDVEVVSGGELYTALQAGVPGERIHFQGNNKSIKELALAIENGVGDIVADHLEELDLIQAAAKERGVVAPVSLRITPGIDAHTHQFIRTGQIDSKFGIDLQSGAAMEAVKHALSLENVKLTGLHCHIGSQILEKEPFVHAAQVMLDLYHQVKVETGAALDHLNLGGGFGIHYKEEDQAIPYEAYMEAVSAAVHQKCGELGLALPRIFIEPGRSIVGEAGITLYTVGYVKDIPGVRTYVDIDGGMFENPRYALYQSDYTCLIANKASQPADFVATIAGKCCESGDLIQEHTKIQTPQAGDILAVLSTGAYNYSMASNYNRNPRPACVMVREGTSRVIIKGETYEDLVRNDL</sequence>
<dbReference type="Gene3D" id="3.20.20.10">
    <property type="entry name" value="Alanine racemase"/>
    <property type="match status" value="1"/>
</dbReference>
<feature type="active site" description="Proton donor" evidence="7">
    <location>
        <position position="361"/>
    </location>
</feature>
<feature type="binding site" evidence="5">
    <location>
        <position position="362"/>
    </location>
    <ligand>
        <name>substrate</name>
    </ligand>
</feature>
<keyword evidence="3 5" id="KW-0663">Pyridoxal phosphate</keyword>
<keyword evidence="5 8" id="KW-0457">Lysine biosynthesis</keyword>
<dbReference type="AlphaFoldDB" id="A0A9D1YE61"/>
<dbReference type="FunFam" id="3.20.20.10:FF:000003">
    <property type="entry name" value="Diaminopimelate decarboxylase"/>
    <property type="match status" value="1"/>
</dbReference>
<evidence type="ECO:0000256" key="4">
    <source>
        <dbReference type="ARBA" id="ARBA00023239"/>
    </source>
</evidence>
<dbReference type="NCBIfam" id="TIGR01048">
    <property type="entry name" value="lysA"/>
    <property type="match status" value="1"/>
</dbReference>
<dbReference type="GO" id="GO:0009089">
    <property type="term" value="P:lysine biosynthetic process via diaminopimelate"/>
    <property type="evidence" value="ECO:0007669"/>
    <property type="project" value="UniProtKB-UniRule"/>
</dbReference>
<keyword evidence="4 5" id="KW-0456">Lyase</keyword>
<dbReference type="Proteomes" id="UP000823915">
    <property type="component" value="Unassembled WGS sequence"/>
</dbReference>
<feature type="binding site" evidence="5">
    <location>
        <position position="248"/>
    </location>
    <ligand>
        <name>pyridoxal 5'-phosphate</name>
        <dbReference type="ChEBI" id="CHEBI:597326"/>
    </ligand>
</feature>
<reference evidence="10" key="1">
    <citation type="journal article" date="2021" name="PeerJ">
        <title>Extensive microbial diversity within the chicken gut microbiome revealed by metagenomics and culture.</title>
        <authorList>
            <person name="Gilroy R."/>
            <person name="Ravi A."/>
            <person name="Getino M."/>
            <person name="Pursley I."/>
            <person name="Horton D.L."/>
            <person name="Alikhan N.F."/>
            <person name="Baker D."/>
            <person name="Gharbi K."/>
            <person name="Hall N."/>
            <person name="Watson M."/>
            <person name="Adriaenssens E.M."/>
            <person name="Foster-Nyarko E."/>
            <person name="Jarju S."/>
            <person name="Secka A."/>
            <person name="Antonio M."/>
            <person name="Oren A."/>
            <person name="Chaudhuri R.R."/>
            <person name="La Ragione R."/>
            <person name="Hildebrand F."/>
            <person name="Pallen M.J."/>
        </authorList>
    </citation>
    <scope>NUCLEOTIDE SEQUENCE</scope>
    <source>
        <strain evidence="10">1282</strain>
    </source>
</reference>
<organism evidence="10 11">
    <name type="scientific">Candidatus Acutalibacter pullistercoris</name>
    <dbReference type="NCBI Taxonomy" id="2838418"/>
    <lineage>
        <taxon>Bacteria</taxon>
        <taxon>Bacillati</taxon>
        <taxon>Bacillota</taxon>
        <taxon>Clostridia</taxon>
        <taxon>Eubacteriales</taxon>
        <taxon>Acutalibacteraceae</taxon>
        <taxon>Acutalibacter</taxon>
    </lineage>
</organism>
<dbReference type="InterPro" id="IPR022644">
    <property type="entry name" value="De-COase2_N"/>
</dbReference>
<feature type="binding site" evidence="5">
    <location>
        <position position="390"/>
    </location>
    <ligand>
        <name>substrate</name>
    </ligand>
</feature>
<evidence type="ECO:0000256" key="8">
    <source>
        <dbReference type="RuleBase" id="RU003738"/>
    </source>
</evidence>
<keyword evidence="2 5" id="KW-0210">Decarboxylase</keyword>
<dbReference type="PRINTS" id="PR01179">
    <property type="entry name" value="ODADCRBXLASE"/>
</dbReference>
<dbReference type="SUPFAM" id="SSF50621">
    <property type="entry name" value="Alanine racemase C-terminal domain-like"/>
    <property type="match status" value="1"/>
</dbReference>
<reference evidence="10" key="2">
    <citation type="submission" date="2021-04" db="EMBL/GenBank/DDBJ databases">
        <authorList>
            <person name="Gilroy R."/>
        </authorList>
    </citation>
    <scope>NUCLEOTIDE SEQUENCE</scope>
    <source>
        <strain evidence="10">1282</strain>
    </source>
</reference>
<comment type="function">
    <text evidence="5">Specifically catalyzes the decarboxylation of meso-diaminopimelate (meso-DAP) to L-lysine.</text>
</comment>
<keyword evidence="5" id="KW-0028">Amino-acid biosynthesis</keyword>
<accession>A0A9D1YE61</accession>
<evidence type="ECO:0000256" key="2">
    <source>
        <dbReference type="ARBA" id="ARBA00022793"/>
    </source>
</evidence>
<dbReference type="InterPro" id="IPR009006">
    <property type="entry name" value="Ala_racemase/Decarboxylase_C"/>
</dbReference>
<dbReference type="SUPFAM" id="SSF51419">
    <property type="entry name" value="PLP-binding barrel"/>
    <property type="match status" value="1"/>
</dbReference>
<evidence type="ECO:0000256" key="5">
    <source>
        <dbReference type="HAMAP-Rule" id="MF_02120"/>
    </source>
</evidence>
<evidence type="ECO:0000256" key="6">
    <source>
        <dbReference type="NCBIfam" id="TIGR01048"/>
    </source>
</evidence>
<comment type="catalytic activity">
    <reaction evidence="5 8">
        <text>meso-2,6-diaminopimelate + H(+) = L-lysine + CO2</text>
        <dbReference type="Rhea" id="RHEA:15101"/>
        <dbReference type="ChEBI" id="CHEBI:15378"/>
        <dbReference type="ChEBI" id="CHEBI:16526"/>
        <dbReference type="ChEBI" id="CHEBI:32551"/>
        <dbReference type="ChEBI" id="CHEBI:57791"/>
        <dbReference type="EC" id="4.1.1.20"/>
    </reaction>
</comment>